<dbReference type="PROSITE" id="PS51125">
    <property type="entry name" value="NHL"/>
    <property type="match status" value="1"/>
</dbReference>
<dbReference type="EMBL" id="CAJOBJ010065825">
    <property type="protein sequence ID" value="CAF4438343.1"/>
    <property type="molecule type" value="Genomic_DNA"/>
</dbReference>
<comment type="caution">
    <text evidence="3">The sequence shown here is derived from an EMBL/GenBank/DDBJ whole genome shotgun (WGS) entry which is preliminary data.</text>
</comment>
<evidence type="ECO:0000313" key="3">
    <source>
        <dbReference type="EMBL" id="CAF4438343.1"/>
    </source>
</evidence>
<dbReference type="SUPFAM" id="SSF63829">
    <property type="entry name" value="Calcium-dependent phosphotriesterase"/>
    <property type="match status" value="1"/>
</dbReference>
<protein>
    <submittedName>
        <fullName evidence="3">Uncharacterized protein</fullName>
    </submittedName>
</protein>
<dbReference type="Pfam" id="PF01436">
    <property type="entry name" value="NHL"/>
    <property type="match status" value="1"/>
</dbReference>
<accession>A0A8S2WKE5</accession>
<dbReference type="Proteomes" id="UP000681720">
    <property type="component" value="Unassembled WGS sequence"/>
</dbReference>
<reference evidence="3" key="1">
    <citation type="submission" date="2021-02" db="EMBL/GenBank/DDBJ databases">
        <authorList>
            <person name="Nowell W R."/>
        </authorList>
    </citation>
    <scope>NUCLEOTIDE SEQUENCE</scope>
</reference>
<dbReference type="InterPro" id="IPR011042">
    <property type="entry name" value="6-blade_b-propeller_TolB-like"/>
</dbReference>
<sequence>MNQLYHPNGLFVDDEQTVYVADRLNNRIVQWKANATTGEIVAGETGLWNRISQ</sequence>
<evidence type="ECO:0000256" key="2">
    <source>
        <dbReference type="PROSITE-ProRule" id="PRU00504"/>
    </source>
</evidence>
<name>A0A8S2WKE5_9BILA</name>
<dbReference type="Gene3D" id="2.120.10.30">
    <property type="entry name" value="TolB, C-terminal domain"/>
    <property type="match status" value="1"/>
</dbReference>
<organism evidence="3 4">
    <name type="scientific">Rotaria magnacalcarata</name>
    <dbReference type="NCBI Taxonomy" id="392030"/>
    <lineage>
        <taxon>Eukaryota</taxon>
        <taxon>Metazoa</taxon>
        <taxon>Spiralia</taxon>
        <taxon>Gnathifera</taxon>
        <taxon>Rotifera</taxon>
        <taxon>Eurotatoria</taxon>
        <taxon>Bdelloidea</taxon>
        <taxon>Philodinida</taxon>
        <taxon>Philodinidae</taxon>
        <taxon>Rotaria</taxon>
    </lineage>
</organism>
<dbReference type="InterPro" id="IPR001258">
    <property type="entry name" value="NHL_repeat"/>
</dbReference>
<proteinExistence type="predicted"/>
<dbReference type="AlphaFoldDB" id="A0A8S2WKE5"/>
<feature type="repeat" description="NHL" evidence="2">
    <location>
        <begin position="1"/>
        <end position="34"/>
    </location>
</feature>
<keyword evidence="1" id="KW-0677">Repeat</keyword>
<evidence type="ECO:0000256" key="1">
    <source>
        <dbReference type="ARBA" id="ARBA00022737"/>
    </source>
</evidence>
<feature type="non-terminal residue" evidence="3">
    <location>
        <position position="53"/>
    </location>
</feature>
<evidence type="ECO:0000313" key="4">
    <source>
        <dbReference type="Proteomes" id="UP000681720"/>
    </source>
</evidence>
<gene>
    <name evidence="3" type="ORF">GIL414_LOCUS31857</name>
</gene>